<comment type="caution">
    <text evidence="2">The sequence shown here is derived from an EMBL/GenBank/DDBJ whole genome shotgun (WGS) entry which is preliminary data.</text>
</comment>
<proteinExistence type="predicted"/>
<dbReference type="EMBL" id="LJQD01000138">
    <property type="protein sequence ID" value="KPW97999.1"/>
    <property type="molecule type" value="Genomic_DNA"/>
</dbReference>
<feature type="domain" description="CobQ/CobB/MinD/ParA nucleotide binding" evidence="1">
    <location>
        <begin position="7"/>
        <end position="147"/>
    </location>
</feature>
<evidence type="ECO:0000259" key="1">
    <source>
        <dbReference type="Pfam" id="PF01656"/>
    </source>
</evidence>
<dbReference type="InterPro" id="IPR050678">
    <property type="entry name" value="DNA_Partitioning_ATPase"/>
</dbReference>
<name>A0A0P9N6Z7_PSESX</name>
<evidence type="ECO:0000313" key="2">
    <source>
        <dbReference type="EMBL" id="KPW97999.1"/>
    </source>
</evidence>
<reference evidence="2 3" key="1">
    <citation type="submission" date="2015-09" db="EMBL/GenBank/DDBJ databases">
        <title>Genome announcement of multiple Pseudomonas syringae strains.</title>
        <authorList>
            <person name="Thakur S."/>
            <person name="Wang P.W."/>
            <person name="Gong Y."/>
            <person name="Weir B.S."/>
            <person name="Guttman D.S."/>
        </authorList>
    </citation>
    <scope>NUCLEOTIDE SEQUENCE [LARGE SCALE GENOMIC DNA]</scope>
    <source>
        <strain evidence="2 3">ICMP9419</strain>
    </source>
</reference>
<dbReference type="Gene3D" id="3.40.50.300">
    <property type="entry name" value="P-loop containing nucleotide triphosphate hydrolases"/>
    <property type="match status" value="1"/>
</dbReference>
<dbReference type="PANTHER" id="PTHR13696:SF96">
    <property type="entry name" value="COBQ_COBB_MIND_PARA NUCLEOTIDE BINDING DOMAIN-CONTAINING PROTEIN"/>
    <property type="match status" value="1"/>
</dbReference>
<dbReference type="InterPro" id="IPR027417">
    <property type="entry name" value="P-loop_NTPase"/>
</dbReference>
<sequence>MALRIGTASQKGGVYKSAIARALATTYASAGWTVKICDLDIDQSTCHDWNLRRMKAGIEPIIRVETFGTFSQALKASSSDDVDLLIFDGGPQATAGTVDMGKSVDLMILPTGLSLDDLTPTVRLANRLVDKHGISPDRIALALVRGGDSDKEIVEARSYLSATPYHLLAGTLYEKVLYRRAHDSGFSVTEVSHKGLREQADRLVQSIVDRISSLPQNDKSVI</sequence>
<dbReference type="PANTHER" id="PTHR13696">
    <property type="entry name" value="P-LOOP CONTAINING NUCLEOSIDE TRIPHOSPHATE HYDROLASE"/>
    <property type="match status" value="1"/>
</dbReference>
<dbReference type="Proteomes" id="UP000050381">
    <property type="component" value="Unassembled WGS sequence"/>
</dbReference>
<dbReference type="AlphaFoldDB" id="A0A0P9N6Z7"/>
<dbReference type="PATRIC" id="fig|264450.4.peg.4026"/>
<dbReference type="SUPFAM" id="SSF52540">
    <property type="entry name" value="P-loop containing nucleoside triphosphate hydrolases"/>
    <property type="match status" value="1"/>
</dbReference>
<accession>A0A0P9N6Z7</accession>
<dbReference type="RefSeq" id="WP_004666966.1">
    <property type="nucleotide sequence ID" value="NZ_LIIH01000044.1"/>
</dbReference>
<gene>
    <name evidence="2" type="ORF">ALO79_03352</name>
</gene>
<dbReference type="Pfam" id="PF01656">
    <property type="entry name" value="CbiA"/>
    <property type="match status" value="1"/>
</dbReference>
<dbReference type="InterPro" id="IPR002586">
    <property type="entry name" value="CobQ/CobB/MinD/ParA_Nub-bd_dom"/>
</dbReference>
<organism evidence="2 3">
    <name type="scientific">Pseudomonas syringae pv. castaneae</name>
    <dbReference type="NCBI Taxonomy" id="264450"/>
    <lineage>
        <taxon>Bacteria</taxon>
        <taxon>Pseudomonadati</taxon>
        <taxon>Pseudomonadota</taxon>
        <taxon>Gammaproteobacteria</taxon>
        <taxon>Pseudomonadales</taxon>
        <taxon>Pseudomonadaceae</taxon>
        <taxon>Pseudomonas</taxon>
        <taxon>Pseudomonas syringae</taxon>
    </lineage>
</organism>
<protein>
    <submittedName>
        <fullName evidence="2">Partition protein parA</fullName>
    </submittedName>
</protein>
<evidence type="ECO:0000313" key="3">
    <source>
        <dbReference type="Proteomes" id="UP000050381"/>
    </source>
</evidence>